<dbReference type="SUPFAM" id="SSF55874">
    <property type="entry name" value="ATPase domain of HSP90 chaperone/DNA topoisomerase II/histidine kinase"/>
    <property type="match status" value="1"/>
</dbReference>
<keyword evidence="5 9" id="KW-0418">Kinase</keyword>
<dbReference type="GO" id="GO:0000155">
    <property type="term" value="F:phosphorelay sensor kinase activity"/>
    <property type="evidence" value="ECO:0007669"/>
    <property type="project" value="InterPro"/>
</dbReference>
<feature type="domain" description="Histidine kinase" evidence="8">
    <location>
        <begin position="447"/>
        <end position="659"/>
    </location>
</feature>
<dbReference type="SMART" id="SM00388">
    <property type="entry name" value="HisKA"/>
    <property type="match status" value="1"/>
</dbReference>
<keyword evidence="10" id="KW-1185">Reference proteome</keyword>
<keyword evidence="6" id="KW-0902">Two-component regulatory system</keyword>
<comment type="caution">
    <text evidence="9">The sequence shown here is derived from an EMBL/GenBank/DDBJ whole genome shotgun (WGS) entry which is preliminary data.</text>
</comment>
<dbReference type="CDD" id="cd00082">
    <property type="entry name" value="HisKA"/>
    <property type="match status" value="1"/>
</dbReference>
<dbReference type="Gene3D" id="3.30.565.10">
    <property type="entry name" value="Histidine kinase-like ATPase, C-terminal domain"/>
    <property type="match status" value="1"/>
</dbReference>
<dbReference type="SMART" id="SM00387">
    <property type="entry name" value="HATPase_c"/>
    <property type="match status" value="1"/>
</dbReference>
<dbReference type="SUPFAM" id="SSF47384">
    <property type="entry name" value="Homodimeric domain of signal transducing histidine kinase"/>
    <property type="match status" value="1"/>
</dbReference>
<proteinExistence type="predicted"/>
<dbReference type="Pfam" id="PF02518">
    <property type="entry name" value="HATPase_c"/>
    <property type="match status" value="1"/>
</dbReference>
<dbReference type="EMBL" id="JACRTF010000001">
    <property type="protein sequence ID" value="MBC8593747.1"/>
    <property type="molecule type" value="Genomic_DNA"/>
</dbReference>
<evidence type="ECO:0000256" key="3">
    <source>
        <dbReference type="ARBA" id="ARBA00022553"/>
    </source>
</evidence>
<evidence type="ECO:0000256" key="5">
    <source>
        <dbReference type="ARBA" id="ARBA00022777"/>
    </source>
</evidence>
<accession>A0A926F6C9</accession>
<keyword evidence="7" id="KW-0472">Membrane</keyword>
<reference evidence="9" key="1">
    <citation type="submission" date="2020-08" db="EMBL/GenBank/DDBJ databases">
        <title>Genome public.</title>
        <authorList>
            <person name="Liu C."/>
            <person name="Sun Q."/>
        </authorList>
    </citation>
    <scope>NUCLEOTIDE SEQUENCE</scope>
    <source>
        <strain evidence="9">N12</strain>
    </source>
</reference>
<evidence type="ECO:0000256" key="2">
    <source>
        <dbReference type="ARBA" id="ARBA00012438"/>
    </source>
</evidence>
<dbReference type="Gene3D" id="1.10.287.130">
    <property type="match status" value="1"/>
</dbReference>
<dbReference type="PANTHER" id="PTHR43711:SF26">
    <property type="entry name" value="SENSOR HISTIDINE KINASE RCSC"/>
    <property type="match status" value="1"/>
</dbReference>
<dbReference type="InterPro" id="IPR003594">
    <property type="entry name" value="HATPase_dom"/>
</dbReference>
<comment type="catalytic activity">
    <reaction evidence="1">
        <text>ATP + protein L-histidine = ADP + protein N-phospho-L-histidine.</text>
        <dbReference type="EC" id="2.7.13.3"/>
    </reaction>
</comment>
<dbReference type="InterPro" id="IPR004358">
    <property type="entry name" value="Sig_transdc_His_kin-like_C"/>
</dbReference>
<dbReference type="PROSITE" id="PS50109">
    <property type="entry name" value="HIS_KIN"/>
    <property type="match status" value="1"/>
</dbReference>
<evidence type="ECO:0000313" key="9">
    <source>
        <dbReference type="EMBL" id="MBC8593747.1"/>
    </source>
</evidence>
<keyword evidence="7" id="KW-0812">Transmembrane</keyword>
<evidence type="ECO:0000259" key="8">
    <source>
        <dbReference type="PROSITE" id="PS50109"/>
    </source>
</evidence>
<evidence type="ECO:0000256" key="7">
    <source>
        <dbReference type="SAM" id="Phobius"/>
    </source>
</evidence>
<dbReference type="InterPro" id="IPR036097">
    <property type="entry name" value="HisK_dim/P_sf"/>
</dbReference>
<dbReference type="PANTHER" id="PTHR43711">
    <property type="entry name" value="TWO-COMPONENT HISTIDINE KINASE"/>
    <property type="match status" value="1"/>
</dbReference>
<feature type="transmembrane region" description="Helical" evidence="7">
    <location>
        <begin position="389"/>
        <end position="410"/>
    </location>
</feature>
<evidence type="ECO:0000256" key="4">
    <source>
        <dbReference type="ARBA" id="ARBA00022679"/>
    </source>
</evidence>
<dbReference type="Pfam" id="PF00512">
    <property type="entry name" value="HisKA"/>
    <property type="match status" value="1"/>
</dbReference>
<evidence type="ECO:0000256" key="1">
    <source>
        <dbReference type="ARBA" id="ARBA00000085"/>
    </source>
</evidence>
<organism evidence="9 10">
    <name type="scientific">Jilunia laotingensis</name>
    <dbReference type="NCBI Taxonomy" id="2763675"/>
    <lineage>
        <taxon>Bacteria</taxon>
        <taxon>Pseudomonadati</taxon>
        <taxon>Bacteroidota</taxon>
        <taxon>Bacteroidia</taxon>
        <taxon>Bacteroidales</taxon>
        <taxon>Bacteroidaceae</taxon>
        <taxon>Jilunia</taxon>
    </lineage>
</organism>
<dbReference type="InterPro" id="IPR003661">
    <property type="entry name" value="HisK_dim/P_dom"/>
</dbReference>
<dbReference type="InterPro" id="IPR050736">
    <property type="entry name" value="Sensor_HK_Regulatory"/>
</dbReference>
<dbReference type="EC" id="2.7.13.3" evidence="2"/>
<gene>
    <name evidence="9" type="ORF">H8744_10910</name>
</gene>
<dbReference type="InterPro" id="IPR005467">
    <property type="entry name" value="His_kinase_dom"/>
</dbReference>
<keyword evidence="7" id="KW-1133">Transmembrane helix</keyword>
<dbReference type="RefSeq" id="WP_262434853.1">
    <property type="nucleotide sequence ID" value="NZ_JACRTF010000001.1"/>
</dbReference>
<dbReference type="Proteomes" id="UP000651085">
    <property type="component" value="Unassembled WGS sequence"/>
</dbReference>
<keyword evidence="3" id="KW-0597">Phosphoprotein</keyword>
<dbReference type="AlphaFoldDB" id="A0A926F6C9"/>
<sequence length="659" mass="76362">MKDAFKHLFLIAQFLFPFCLQMNADNFSVFHPDSIPSSIQKLDKYYEIPNEYLKQWNKLKAEADATGNLRDNYFLLKDINYFYYMAGEADSVRKYTTILQDLSRKYNDEHGYYYNWILLSETYSNLGDGKAARRENEAIYNDALHNKSDIGMAYNLYAIASGYLTAREYKKAEPYLVQAMEKFYQMKRWDIYVVLAANNVILLSEQHREEESVAAFHKLDSLADCALASKLPGLSPRNIAMIKYQALVKSMCSEDMETCRKYLKDIETIYQKYPSIPKIYLYGSKQVYAYLNKDYVTQAAYIDSSVNYYRARNSKENMRRMYQNEGQALALANRYEEAYDKLLKVIKLSDTLSWDKTNKQVNYLSAKYNTKKLELEKRELILKTRNMQLILSLSIGITLLLGLSSLMIFYRHKSKLNYKLHLQDKNLIAANEKIQKANEMKAVFIQNMNHEIRTPLNAIVGFSNIISDSSLTQEELKEISKTIKTNSDNLLKIISDMLSIANLESDGEEPHSVPFSVNECCEELINNARIFVNENTNLYSRLPDEDFTLVSDRKMIYKIIFNLLHNATKFTLKGNIELSYRIDASSKRILFLVRDTGIGIPKEKKEIIFERFYKVDSFTQGSGLGLSLCKIYAHRLKGEVYLDDSYQGGSLFVLMLPIS</sequence>
<name>A0A926F6C9_9BACT</name>
<keyword evidence="4" id="KW-0808">Transferase</keyword>
<protein>
    <recommendedName>
        <fullName evidence="2">histidine kinase</fullName>
        <ecNumber evidence="2">2.7.13.3</ecNumber>
    </recommendedName>
</protein>
<dbReference type="InterPro" id="IPR036890">
    <property type="entry name" value="HATPase_C_sf"/>
</dbReference>
<evidence type="ECO:0000313" key="10">
    <source>
        <dbReference type="Proteomes" id="UP000651085"/>
    </source>
</evidence>
<evidence type="ECO:0000256" key="6">
    <source>
        <dbReference type="ARBA" id="ARBA00023012"/>
    </source>
</evidence>
<dbReference type="PRINTS" id="PR00344">
    <property type="entry name" value="BCTRLSENSOR"/>
</dbReference>